<protein>
    <recommendedName>
        <fullName evidence="5">Transmembrane protein 238</fullName>
    </recommendedName>
</protein>
<sequence length="246" mass="27807">MIEIDNDIKGEPPEETFVYPVFKVGRSPQVRRYRMKHPPVIHASRASALHVFTMDLIRYVGSCVPSFLMAIVFDVIGLVVLFVGIFANVSLDGRFYGDFLIYTGSLVIFFSLGFWVMWYVGNVQVPGDYDGWDQRNSVVERLASKISKRMSQKSRHVKCVEDADSESEVGPTSPRKASRVTWGKNSAYHNEGYDDSLESSTFENKEEKKGDGQGQEEGKVEKEPTEEEGEKGQDEEEGEKGEEQEI</sequence>
<dbReference type="Pfam" id="PF15125">
    <property type="entry name" value="TMEM238"/>
    <property type="match status" value="1"/>
</dbReference>
<feature type="region of interest" description="Disordered" evidence="1">
    <location>
        <begin position="157"/>
        <end position="246"/>
    </location>
</feature>
<evidence type="ECO:0008006" key="5">
    <source>
        <dbReference type="Google" id="ProtNLM"/>
    </source>
</evidence>
<feature type="compositionally biased region" description="Acidic residues" evidence="1">
    <location>
        <begin position="224"/>
        <end position="240"/>
    </location>
</feature>
<keyword evidence="2" id="KW-0812">Transmembrane</keyword>
<dbReference type="PANTHER" id="PTHR28613:SF7">
    <property type="entry name" value="TRANSMEMBRANE PROTEIN 238"/>
    <property type="match status" value="1"/>
</dbReference>
<gene>
    <name evidence="3" type="ORF">PLEPLA_LOCUS43674</name>
</gene>
<proteinExistence type="predicted"/>
<feature type="transmembrane region" description="Helical" evidence="2">
    <location>
        <begin position="99"/>
        <end position="120"/>
    </location>
</feature>
<evidence type="ECO:0000313" key="4">
    <source>
        <dbReference type="Proteomes" id="UP001153269"/>
    </source>
</evidence>
<accession>A0A9N7Z535</accession>
<keyword evidence="2" id="KW-1133">Transmembrane helix</keyword>
<name>A0A9N7Z535_PLEPL</name>
<dbReference type="AlphaFoldDB" id="A0A9N7Z535"/>
<dbReference type="InterPro" id="IPR029365">
    <property type="entry name" value="TMEM238"/>
</dbReference>
<reference evidence="3" key="1">
    <citation type="submission" date="2020-03" db="EMBL/GenBank/DDBJ databases">
        <authorList>
            <person name="Weist P."/>
        </authorList>
    </citation>
    <scope>NUCLEOTIDE SEQUENCE</scope>
</reference>
<feature type="transmembrane region" description="Helical" evidence="2">
    <location>
        <begin position="67"/>
        <end position="87"/>
    </location>
</feature>
<organism evidence="3 4">
    <name type="scientific">Pleuronectes platessa</name>
    <name type="common">European plaice</name>
    <dbReference type="NCBI Taxonomy" id="8262"/>
    <lineage>
        <taxon>Eukaryota</taxon>
        <taxon>Metazoa</taxon>
        <taxon>Chordata</taxon>
        <taxon>Craniata</taxon>
        <taxon>Vertebrata</taxon>
        <taxon>Euteleostomi</taxon>
        <taxon>Actinopterygii</taxon>
        <taxon>Neopterygii</taxon>
        <taxon>Teleostei</taxon>
        <taxon>Neoteleostei</taxon>
        <taxon>Acanthomorphata</taxon>
        <taxon>Carangaria</taxon>
        <taxon>Pleuronectiformes</taxon>
        <taxon>Pleuronectoidei</taxon>
        <taxon>Pleuronectidae</taxon>
        <taxon>Pleuronectes</taxon>
    </lineage>
</organism>
<evidence type="ECO:0000313" key="3">
    <source>
        <dbReference type="EMBL" id="CAB1455893.1"/>
    </source>
</evidence>
<feature type="compositionally biased region" description="Basic and acidic residues" evidence="1">
    <location>
        <begin position="203"/>
        <end position="223"/>
    </location>
</feature>
<keyword evidence="4" id="KW-1185">Reference proteome</keyword>
<dbReference type="EMBL" id="CADEAL010004275">
    <property type="protein sequence ID" value="CAB1455893.1"/>
    <property type="molecule type" value="Genomic_DNA"/>
</dbReference>
<evidence type="ECO:0000256" key="1">
    <source>
        <dbReference type="SAM" id="MobiDB-lite"/>
    </source>
</evidence>
<dbReference type="PANTHER" id="PTHR28613">
    <property type="entry name" value="SI:CH211-232M10.4-RELATED"/>
    <property type="match status" value="1"/>
</dbReference>
<dbReference type="Proteomes" id="UP001153269">
    <property type="component" value="Unassembled WGS sequence"/>
</dbReference>
<keyword evidence="2" id="KW-0472">Membrane</keyword>
<comment type="caution">
    <text evidence="3">The sequence shown here is derived from an EMBL/GenBank/DDBJ whole genome shotgun (WGS) entry which is preliminary data.</text>
</comment>
<evidence type="ECO:0000256" key="2">
    <source>
        <dbReference type="SAM" id="Phobius"/>
    </source>
</evidence>